<keyword evidence="3" id="KW-1185">Reference proteome</keyword>
<evidence type="ECO:0000313" key="2">
    <source>
        <dbReference type="EMBL" id="OLP89300.1"/>
    </source>
</evidence>
<feature type="region of interest" description="Disordered" evidence="1">
    <location>
        <begin position="519"/>
        <end position="572"/>
    </location>
</feature>
<feature type="compositionally biased region" description="Acidic residues" evidence="1">
    <location>
        <begin position="307"/>
        <end position="322"/>
    </location>
</feature>
<feature type="region of interest" description="Disordered" evidence="1">
    <location>
        <begin position="219"/>
        <end position="255"/>
    </location>
</feature>
<reference evidence="2 3" key="1">
    <citation type="submission" date="2016-02" db="EMBL/GenBank/DDBJ databases">
        <title>Genome analysis of coral dinoflagellate symbionts highlights evolutionary adaptations to a symbiotic lifestyle.</title>
        <authorList>
            <person name="Aranda M."/>
            <person name="Li Y."/>
            <person name="Liew Y.J."/>
            <person name="Baumgarten S."/>
            <person name="Simakov O."/>
            <person name="Wilson M."/>
            <person name="Piel J."/>
            <person name="Ashoor H."/>
            <person name="Bougouffa S."/>
            <person name="Bajic V.B."/>
            <person name="Ryu T."/>
            <person name="Ravasi T."/>
            <person name="Bayer T."/>
            <person name="Micklem G."/>
            <person name="Kim H."/>
            <person name="Bhak J."/>
            <person name="Lajeunesse T.C."/>
            <person name="Voolstra C.R."/>
        </authorList>
    </citation>
    <scope>NUCLEOTIDE SEQUENCE [LARGE SCALE GENOMIC DNA]</scope>
    <source>
        <strain evidence="2 3">CCMP2467</strain>
    </source>
</reference>
<dbReference type="Proteomes" id="UP000186817">
    <property type="component" value="Unassembled WGS sequence"/>
</dbReference>
<evidence type="ECO:0000313" key="3">
    <source>
        <dbReference type="Proteomes" id="UP000186817"/>
    </source>
</evidence>
<dbReference type="EMBL" id="LSRX01000768">
    <property type="protein sequence ID" value="OLP89300.1"/>
    <property type="molecule type" value="Genomic_DNA"/>
</dbReference>
<evidence type="ECO:0000256" key="1">
    <source>
        <dbReference type="SAM" id="MobiDB-lite"/>
    </source>
</evidence>
<feature type="region of interest" description="Disordered" evidence="1">
    <location>
        <begin position="175"/>
        <end position="194"/>
    </location>
</feature>
<feature type="compositionally biased region" description="Basic and acidic residues" evidence="1">
    <location>
        <begin position="282"/>
        <end position="292"/>
    </location>
</feature>
<organism evidence="2 3">
    <name type="scientific">Symbiodinium microadriaticum</name>
    <name type="common">Dinoflagellate</name>
    <name type="synonym">Zooxanthella microadriatica</name>
    <dbReference type="NCBI Taxonomy" id="2951"/>
    <lineage>
        <taxon>Eukaryota</taxon>
        <taxon>Sar</taxon>
        <taxon>Alveolata</taxon>
        <taxon>Dinophyceae</taxon>
        <taxon>Suessiales</taxon>
        <taxon>Symbiodiniaceae</taxon>
        <taxon>Symbiodinium</taxon>
    </lineage>
</organism>
<accession>A0A1Q9D289</accession>
<comment type="caution">
    <text evidence="2">The sequence shown here is derived from an EMBL/GenBank/DDBJ whole genome shotgun (WGS) entry which is preliminary data.</text>
</comment>
<feature type="compositionally biased region" description="Basic and acidic residues" evidence="1">
    <location>
        <begin position="559"/>
        <end position="572"/>
    </location>
</feature>
<dbReference type="AlphaFoldDB" id="A0A1Q9D289"/>
<name>A0A1Q9D289_SYMMI</name>
<gene>
    <name evidence="2" type="ORF">AK812_SmicGene29257</name>
</gene>
<proteinExistence type="predicted"/>
<sequence>MPSAESAEGTAAEAGDEALEGEAQDIRDNLIAGGAEILAEYPLGVLSLSEAGARKLVAACAVGESSDGSVIAAFPGKCWNRAAAKRVIGLDLVRKVSTVRVKCADPENRGQALDSDLRICLGLLTTEGEAAFDFVRDFEEDIDIDYPFGPPDQPELLPHGEALAELAKNTFEFLTGESAPPENPTTSAGAGAQGVEERLGRLEGCFLSIQEDLKKLVGSRAESGTAPPHVEAGAPSSAPIRASAKRAPGPDLSGMDQSVVKAALDSGIEMKHIEEMGKFLRSQRPMEDEPRASAKTRFARRTRTVEDDLDDEDPEDENEEAVAEGTDPIHAAVSKLTAIAAQLAEGKKKDSSLDALLDGSGSADSSTTTAGSRKSAAALRALKERLRSQPRELSKVIDRNMSADFSLRSSMPGSSQIPVSCRAWLESRSRVQHYPSTISFLWIIAGIGDALREERHEEIGMWREVLLEDPPPFPAFATHTLPAGAEVPFTKLVDARWMEIFMARLRDVDLYLESRRKLASGPGAGARRGEDGGAPPGRPEIEETPAAPPRKPLKGSKGKGRDSKGAATSEEK</sequence>
<protein>
    <submittedName>
        <fullName evidence="2">Uncharacterized protein</fullName>
    </submittedName>
</protein>
<feature type="region of interest" description="Disordered" evidence="1">
    <location>
        <begin position="282"/>
        <end position="328"/>
    </location>
</feature>
<dbReference type="OrthoDB" id="434660at2759"/>